<sequence>MDLFDHGLEQRLLRFGRRFFQFVQGELLLLGQESVFVLDVERLAQFFGPKDGTGDVSAMELGSFGEAFFLPNEICLLLMLVDEEEGVGAVDIGVRSRLGIRGLEDDADAVRRLPLGWRSPEAVFSLLLIDLFIDN</sequence>
<dbReference type="EMBL" id="JAGGLB010000027">
    <property type="protein sequence ID" value="MBP1994653.1"/>
    <property type="molecule type" value="Genomic_DNA"/>
</dbReference>
<name>A0ABS4J498_9BACL</name>
<evidence type="ECO:0000313" key="2">
    <source>
        <dbReference type="Proteomes" id="UP001519287"/>
    </source>
</evidence>
<protein>
    <submittedName>
        <fullName evidence="1">Uncharacterized protein</fullName>
    </submittedName>
</protein>
<dbReference type="RefSeq" id="WP_209976489.1">
    <property type="nucleotide sequence ID" value="NZ_JAGGLB010000027.1"/>
</dbReference>
<gene>
    <name evidence="1" type="ORF">J2Z66_006292</name>
</gene>
<dbReference type="Proteomes" id="UP001519287">
    <property type="component" value="Unassembled WGS sequence"/>
</dbReference>
<accession>A0ABS4J498</accession>
<reference evidence="1 2" key="1">
    <citation type="submission" date="2021-03" db="EMBL/GenBank/DDBJ databases">
        <title>Genomic Encyclopedia of Type Strains, Phase IV (KMG-IV): sequencing the most valuable type-strain genomes for metagenomic binning, comparative biology and taxonomic classification.</title>
        <authorList>
            <person name="Goeker M."/>
        </authorList>
    </citation>
    <scope>NUCLEOTIDE SEQUENCE [LARGE SCALE GENOMIC DNA]</scope>
    <source>
        <strain evidence="1 2">DSM 26048</strain>
    </source>
</reference>
<organism evidence="1 2">
    <name type="scientific">Paenibacillus eucommiae</name>
    <dbReference type="NCBI Taxonomy" id="1355755"/>
    <lineage>
        <taxon>Bacteria</taxon>
        <taxon>Bacillati</taxon>
        <taxon>Bacillota</taxon>
        <taxon>Bacilli</taxon>
        <taxon>Bacillales</taxon>
        <taxon>Paenibacillaceae</taxon>
        <taxon>Paenibacillus</taxon>
    </lineage>
</organism>
<evidence type="ECO:0000313" key="1">
    <source>
        <dbReference type="EMBL" id="MBP1994653.1"/>
    </source>
</evidence>
<comment type="caution">
    <text evidence="1">The sequence shown here is derived from an EMBL/GenBank/DDBJ whole genome shotgun (WGS) entry which is preliminary data.</text>
</comment>
<keyword evidence="2" id="KW-1185">Reference proteome</keyword>
<proteinExistence type="predicted"/>